<dbReference type="Gene3D" id="3.40.190.10">
    <property type="entry name" value="Periplasmic binding protein-like II"/>
    <property type="match status" value="2"/>
</dbReference>
<protein>
    <submittedName>
        <fullName evidence="2">Extracellular solute-binding protein</fullName>
    </submittedName>
</protein>
<evidence type="ECO:0000313" key="3">
    <source>
        <dbReference type="Proteomes" id="UP001139347"/>
    </source>
</evidence>
<dbReference type="PANTHER" id="PTHR43649">
    <property type="entry name" value="ARABINOSE-BINDING PROTEIN-RELATED"/>
    <property type="match status" value="1"/>
</dbReference>
<dbReference type="EMBL" id="JALIRP010000002">
    <property type="protein sequence ID" value="MCJ8011528.1"/>
    <property type="molecule type" value="Genomic_DNA"/>
</dbReference>
<dbReference type="SUPFAM" id="SSF53850">
    <property type="entry name" value="Periplasmic binding protein-like II"/>
    <property type="match status" value="1"/>
</dbReference>
<evidence type="ECO:0000313" key="2">
    <source>
        <dbReference type="EMBL" id="MCJ8011528.1"/>
    </source>
</evidence>
<dbReference type="RefSeq" id="WP_244723357.1">
    <property type="nucleotide sequence ID" value="NZ_JALIRP010000002.1"/>
</dbReference>
<proteinExistence type="predicted"/>
<reference evidence="2" key="1">
    <citation type="submission" date="2022-04" db="EMBL/GenBank/DDBJ databases">
        <title>Paenibacillus mangrovi sp. nov., a novel endophytic bacterium isolated from bark of Kandelia candel.</title>
        <authorList>
            <person name="Tuo L."/>
        </authorList>
    </citation>
    <scope>NUCLEOTIDE SEQUENCE</scope>
    <source>
        <strain evidence="2">KQZ6P-2</strain>
    </source>
</reference>
<accession>A0A9X1WM85</accession>
<keyword evidence="1" id="KW-0732">Signal</keyword>
<name>A0A9X1WM85_9BACL</name>
<keyword evidence="3" id="KW-1185">Reference proteome</keyword>
<evidence type="ECO:0000256" key="1">
    <source>
        <dbReference type="SAM" id="SignalP"/>
    </source>
</evidence>
<gene>
    <name evidence="2" type="ORF">MUG84_07165</name>
</gene>
<dbReference type="PROSITE" id="PS51257">
    <property type="entry name" value="PROKAR_LIPOPROTEIN"/>
    <property type="match status" value="1"/>
</dbReference>
<dbReference type="InterPro" id="IPR006059">
    <property type="entry name" value="SBP"/>
</dbReference>
<organism evidence="2 3">
    <name type="scientific">Paenibacillus mangrovi</name>
    <dbReference type="NCBI Taxonomy" id="2931978"/>
    <lineage>
        <taxon>Bacteria</taxon>
        <taxon>Bacillati</taxon>
        <taxon>Bacillota</taxon>
        <taxon>Bacilli</taxon>
        <taxon>Bacillales</taxon>
        <taxon>Paenibacillaceae</taxon>
        <taxon>Paenibacillus</taxon>
    </lineage>
</organism>
<sequence length="533" mass="59717">MKKWIALSTVTIMVFSILTACSGSGNGSSEKTPDVKQTATNSNLTASGLPIVNTPITIKMFGTKRFDSQNYNDIKIWNEYKKMTNITVEWTDVPSAQSDEKRNIVLASGEYPDAFFGSGFNVSDLQKYGQQGVFIKLNDLINKHAPNIKKLIDENPDIKKAITMPDGNIYSLPTINDPSFKALRSGTFLWYKKELIDQLGMTVPKTTDELYSFLKQVKEKDPNMIPFGGYGISPVISQLQGAWGLGNRGKGNPYVDVDPKTESLRFIPASTEYKEMLQYVTKLYSEGLLEKETFSANGDQMRAIGTQGKYALYPGYFPEISLNQKGYVSGESLKGPNGDQLYANVRPLAMAIGQFVITSSNKNPEATMRWIDYLYSDEGSKMFFMGFENVTYTKTADGQLQYTDEIVHNPKGLTQDQAIGQYLAWPGGSYAGIVKQQFFKGPEGLPASIEAIKKVESNFPKEIWPSFTFTTEESDKMSALQTDIGTYVNEMRAKFITGNVPFSDWDKYTATLQKMGLDDYMKIYEAAYDRYKK</sequence>
<comment type="caution">
    <text evidence="2">The sequence shown here is derived from an EMBL/GenBank/DDBJ whole genome shotgun (WGS) entry which is preliminary data.</text>
</comment>
<dbReference type="PANTHER" id="PTHR43649:SF12">
    <property type="entry name" value="DIACETYLCHITOBIOSE BINDING PROTEIN DASA"/>
    <property type="match status" value="1"/>
</dbReference>
<dbReference type="AlphaFoldDB" id="A0A9X1WM85"/>
<dbReference type="Pfam" id="PF01547">
    <property type="entry name" value="SBP_bac_1"/>
    <property type="match status" value="1"/>
</dbReference>
<feature type="chain" id="PRO_5040878373" evidence="1">
    <location>
        <begin position="23"/>
        <end position="533"/>
    </location>
</feature>
<feature type="signal peptide" evidence="1">
    <location>
        <begin position="1"/>
        <end position="22"/>
    </location>
</feature>
<dbReference type="InterPro" id="IPR050490">
    <property type="entry name" value="Bact_solute-bd_prot1"/>
</dbReference>
<dbReference type="Proteomes" id="UP001139347">
    <property type="component" value="Unassembled WGS sequence"/>
</dbReference>